<evidence type="ECO:0000256" key="5">
    <source>
        <dbReference type="ARBA" id="ARBA00022630"/>
    </source>
</evidence>
<dbReference type="PANTHER" id="PTHR43429">
    <property type="entry name" value="PYRIDINE NUCLEOTIDE-DISULFIDE OXIDOREDUCTASE DOMAIN-CONTAINING"/>
    <property type="match status" value="1"/>
</dbReference>
<keyword evidence="4" id="KW-0963">Cytoplasm</keyword>
<dbReference type="Gene3D" id="3.50.50.60">
    <property type="entry name" value="FAD/NAD(P)-binding domain"/>
    <property type="match status" value="2"/>
</dbReference>
<evidence type="ECO:0000313" key="13">
    <source>
        <dbReference type="Proteomes" id="UP001334732"/>
    </source>
</evidence>
<keyword evidence="8" id="KW-0520">NAD</keyword>
<dbReference type="RefSeq" id="WP_324779317.1">
    <property type="nucleotide sequence ID" value="NZ_CP141769.1"/>
</dbReference>
<accession>A0ABZ1CIL4</accession>
<dbReference type="InterPro" id="IPR050260">
    <property type="entry name" value="FAD-bd_OxRdtase"/>
</dbReference>
<reference evidence="12 13" key="1">
    <citation type="submission" date="2023-12" db="EMBL/GenBank/DDBJ databases">
        <title>Thiobacillus sedimentum sp. nov., a chemolithoautotrophic sulfur-oxidizing bacterium isolated from freshwater sediment.</title>
        <authorList>
            <person name="Luo J."/>
            <person name="Dai C."/>
        </authorList>
    </citation>
    <scope>NUCLEOTIDE SEQUENCE [LARGE SCALE GENOMIC DNA]</scope>
    <source>
        <strain evidence="12 13">SCUT-2</strain>
    </source>
</reference>
<gene>
    <name evidence="12" type="ORF">VA613_12355</name>
</gene>
<comment type="cofactor">
    <cofactor evidence="1">
        <name>FAD</name>
        <dbReference type="ChEBI" id="CHEBI:57692"/>
    </cofactor>
</comment>
<evidence type="ECO:0000259" key="10">
    <source>
        <dbReference type="Pfam" id="PF07992"/>
    </source>
</evidence>
<comment type="subcellular location">
    <subcellularLocation>
        <location evidence="2">Cytoplasm</location>
    </subcellularLocation>
</comment>
<evidence type="ECO:0000313" key="12">
    <source>
        <dbReference type="EMBL" id="WRS38785.1"/>
    </source>
</evidence>
<comment type="similarity">
    <text evidence="3">Belongs to the FAD-dependent oxidoreductase family.</text>
</comment>
<dbReference type="SUPFAM" id="SSF51905">
    <property type="entry name" value="FAD/NAD(P)-binding domain"/>
    <property type="match status" value="1"/>
</dbReference>
<name>A0ABZ1CIL4_9PROT</name>
<feature type="domain" description="Rubredoxin binding" evidence="11">
    <location>
        <begin position="328"/>
        <end position="397"/>
    </location>
</feature>
<evidence type="ECO:0000256" key="3">
    <source>
        <dbReference type="ARBA" id="ARBA00006442"/>
    </source>
</evidence>
<dbReference type="PRINTS" id="PR00368">
    <property type="entry name" value="FADPNR"/>
</dbReference>
<evidence type="ECO:0000259" key="11">
    <source>
        <dbReference type="Pfam" id="PF18113"/>
    </source>
</evidence>
<evidence type="ECO:0000256" key="8">
    <source>
        <dbReference type="ARBA" id="ARBA00023027"/>
    </source>
</evidence>
<organism evidence="12 13">
    <name type="scientific">Thiobacillus sedimenti</name>
    <dbReference type="NCBI Taxonomy" id="3110231"/>
    <lineage>
        <taxon>Bacteria</taxon>
        <taxon>Pseudomonadati</taxon>
        <taxon>Pseudomonadota</taxon>
        <taxon>Betaproteobacteria</taxon>
        <taxon>Nitrosomonadales</taxon>
        <taxon>Thiobacillaceae</taxon>
        <taxon>Thiobacillus</taxon>
    </lineage>
</organism>
<evidence type="ECO:0000256" key="7">
    <source>
        <dbReference type="ARBA" id="ARBA00023002"/>
    </source>
</evidence>
<dbReference type="PANTHER" id="PTHR43429:SF3">
    <property type="entry name" value="NITRITE REDUCTASE [NAD(P)H]"/>
    <property type="match status" value="1"/>
</dbReference>
<protein>
    <submittedName>
        <fullName evidence="12">FAD-dependent oxidoreductase</fullName>
    </submittedName>
</protein>
<dbReference type="PRINTS" id="PR00411">
    <property type="entry name" value="PNDRDTASEI"/>
</dbReference>
<evidence type="ECO:0000256" key="6">
    <source>
        <dbReference type="ARBA" id="ARBA00022827"/>
    </source>
</evidence>
<evidence type="ECO:0000256" key="2">
    <source>
        <dbReference type="ARBA" id="ARBA00004496"/>
    </source>
</evidence>
<dbReference type="Gene3D" id="3.30.390.120">
    <property type="match status" value="1"/>
</dbReference>
<keyword evidence="7" id="KW-0560">Oxidoreductase</keyword>
<dbReference type="Pfam" id="PF18113">
    <property type="entry name" value="Rbx_binding"/>
    <property type="match status" value="1"/>
</dbReference>
<dbReference type="InterPro" id="IPR041364">
    <property type="entry name" value="Rbx-bd"/>
</dbReference>
<keyword evidence="6" id="KW-0274">FAD</keyword>
<dbReference type="Pfam" id="PF07992">
    <property type="entry name" value="Pyr_redox_2"/>
    <property type="match status" value="1"/>
</dbReference>
<dbReference type="EMBL" id="CP141769">
    <property type="protein sequence ID" value="WRS38785.1"/>
    <property type="molecule type" value="Genomic_DNA"/>
</dbReference>
<dbReference type="InterPro" id="IPR036188">
    <property type="entry name" value="FAD/NAD-bd_sf"/>
</dbReference>
<feature type="domain" description="FAD/NAD(P)-binding" evidence="10">
    <location>
        <begin position="25"/>
        <end position="300"/>
    </location>
</feature>
<evidence type="ECO:0000256" key="1">
    <source>
        <dbReference type="ARBA" id="ARBA00001974"/>
    </source>
</evidence>
<dbReference type="Proteomes" id="UP001334732">
    <property type="component" value="Chromosome"/>
</dbReference>
<keyword evidence="13" id="KW-1185">Reference proteome</keyword>
<evidence type="ECO:0000256" key="4">
    <source>
        <dbReference type="ARBA" id="ARBA00022490"/>
    </source>
</evidence>
<sequence length="399" mass="40724">MTTPLSPILSPNGEGAQMPSPDRPIVIVGSGLAGYTLLKEIRKRDAAVPVTLVTADDGAFYSKPKLSNALAAGKPAAALAGASAEKMAAEQNATVLAHTRVCAIDTQAQRIRTDRGELDYAGLVLALGADPIPHGLQGDGAADVLAVNDLADYAAFRAAIDGKRRVTVLGGGLIGCEFANDLAQAGFAVDVVHLGAWPLERLLPQEAGVRLADGLASLGVTWHFGRTAQRVEHAGEGYGVTLDDGATITTDVVLSAIGLRSRTRLARAAGLATGRGIQVNRLLEASVPNVYAIGDCAEVDGVVLPYVQPLMVQARALGATLTGAPTAAVYPAMPVVVKTPAHPVAVLPPTIGAAGGWKVECGDAGVCALHLDAAGQLQGFALTGAETGRRDALLKALAA</sequence>
<evidence type="ECO:0000256" key="9">
    <source>
        <dbReference type="SAM" id="MobiDB-lite"/>
    </source>
</evidence>
<keyword evidence="5" id="KW-0285">Flavoprotein</keyword>
<feature type="region of interest" description="Disordered" evidence="9">
    <location>
        <begin position="1"/>
        <end position="21"/>
    </location>
</feature>
<dbReference type="InterPro" id="IPR023753">
    <property type="entry name" value="FAD/NAD-binding_dom"/>
</dbReference>
<proteinExistence type="inferred from homology"/>